<dbReference type="OrthoDB" id="63519at2"/>
<evidence type="ECO:0000313" key="3">
    <source>
        <dbReference type="Proteomes" id="UP000321798"/>
    </source>
</evidence>
<feature type="domain" description="AB hydrolase-1" evidence="1">
    <location>
        <begin position="49"/>
        <end position="286"/>
    </location>
</feature>
<dbReference type="SUPFAM" id="SSF53474">
    <property type="entry name" value="alpha/beta-Hydrolases"/>
    <property type="match status" value="1"/>
</dbReference>
<dbReference type="InterPro" id="IPR050228">
    <property type="entry name" value="Carboxylesterase_BioH"/>
</dbReference>
<reference evidence="2 3" key="1">
    <citation type="submission" date="2019-07" db="EMBL/GenBank/DDBJ databases">
        <title>Whole genome shotgun sequence of Cellulomonas soli NBRC 109434.</title>
        <authorList>
            <person name="Hosoyama A."/>
            <person name="Uohara A."/>
            <person name="Ohji S."/>
            <person name="Ichikawa N."/>
        </authorList>
    </citation>
    <scope>NUCLEOTIDE SEQUENCE [LARGE SCALE GENOMIC DNA]</scope>
    <source>
        <strain evidence="2 3">NBRC 109434</strain>
    </source>
</reference>
<name>A0A512PA20_9CELL</name>
<keyword evidence="3" id="KW-1185">Reference proteome</keyword>
<dbReference type="EMBL" id="BKAL01000002">
    <property type="protein sequence ID" value="GEP68054.1"/>
    <property type="molecule type" value="Genomic_DNA"/>
</dbReference>
<dbReference type="AlphaFoldDB" id="A0A512PA20"/>
<proteinExistence type="predicted"/>
<dbReference type="PANTHER" id="PTHR43194:SF2">
    <property type="entry name" value="PEROXISOMAL MEMBRANE PROTEIN LPX1"/>
    <property type="match status" value="1"/>
</dbReference>
<gene>
    <name evidence="2" type="ORF">CSO01_07690</name>
</gene>
<dbReference type="Gene3D" id="3.40.50.1820">
    <property type="entry name" value="alpha/beta hydrolase"/>
    <property type="match status" value="1"/>
</dbReference>
<evidence type="ECO:0000313" key="2">
    <source>
        <dbReference type="EMBL" id="GEP68054.1"/>
    </source>
</evidence>
<dbReference type="RefSeq" id="WP_146951813.1">
    <property type="nucleotide sequence ID" value="NZ_BAABBJ010000015.1"/>
</dbReference>
<sequence>MTHDTHHHLAAEAADLGLHAPLPALRRVTTPTPDGRISALAWHDEPARVVLLHGAALNAHTWDGTLLHWDVPALAVDLPGHGESDWRTDGDYRPTTLAPALLDALRTWQSEGLLAERPVLVGQSLGGLTAVRVAAGLPSRRVVLVDILPVPPGAAVEVAQFLAGPTSFASREEIVERALAFGLGGSRSRLARAVELNTRIAPDGSVVWKHHLATLGPAAIPDLDVPGSWAAIGALESPLDLVLASRSLVGQASVDELARLRPQARVLRVGAGHNVQEDAPRALAEVLVQVAGADVS</sequence>
<accession>A0A512PA20</accession>
<evidence type="ECO:0000259" key="1">
    <source>
        <dbReference type="Pfam" id="PF12697"/>
    </source>
</evidence>
<keyword evidence="2" id="KW-0378">Hydrolase</keyword>
<dbReference type="Pfam" id="PF12697">
    <property type="entry name" value="Abhydrolase_6"/>
    <property type="match status" value="1"/>
</dbReference>
<dbReference type="InterPro" id="IPR000073">
    <property type="entry name" value="AB_hydrolase_1"/>
</dbReference>
<dbReference type="Proteomes" id="UP000321798">
    <property type="component" value="Unassembled WGS sequence"/>
</dbReference>
<comment type="caution">
    <text evidence="2">The sequence shown here is derived from an EMBL/GenBank/DDBJ whole genome shotgun (WGS) entry which is preliminary data.</text>
</comment>
<protein>
    <submittedName>
        <fullName evidence="2">Hydrolase</fullName>
    </submittedName>
</protein>
<dbReference type="GO" id="GO:0016787">
    <property type="term" value="F:hydrolase activity"/>
    <property type="evidence" value="ECO:0007669"/>
    <property type="project" value="UniProtKB-KW"/>
</dbReference>
<dbReference type="PANTHER" id="PTHR43194">
    <property type="entry name" value="HYDROLASE ALPHA/BETA FOLD FAMILY"/>
    <property type="match status" value="1"/>
</dbReference>
<organism evidence="2 3">
    <name type="scientific">Cellulomonas soli</name>
    <dbReference type="NCBI Taxonomy" id="931535"/>
    <lineage>
        <taxon>Bacteria</taxon>
        <taxon>Bacillati</taxon>
        <taxon>Actinomycetota</taxon>
        <taxon>Actinomycetes</taxon>
        <taxon>Micrococcales</taxon>
        <taxon>Cellulomonadaceae</taxon>
        <taxon>Cellulomonas</taxon>
    </lineage>
</organism>
<dbReference type="InterPro" id="IPR029058">
    <property type="entry name" value="AB_hydrolase_fold"/>
</dbReference>